<keyword evidence="2" id="KW-1133">Transmembrane helix</keyword>
<proteinExistence type="predicted"/>
<sequence length="211" mass="23343">MTVRIAGIIADILSETIVIIVTVRRTSRLRKNLKLAGPSDRPGLGRLFFRDGTMYFLVLLVLSLADMLVIVFDHIPQPVVGYEYWVVPYYTPAFRTIIICRFLLSLRAIYYDEGNEVDTQLGSLHFTSRIVGTLGTTVNPDFDDDDDDLSGPGSLGDLGEEIIFSKDPFATGLSLLTEGSSKASSSEQDVDKGNEEVELSVFTKERESPVV</sequence>
<keyword evidence="4" id="KW-1185">Reference proteome</keyword>
<evidence type="ECO:0000313" key="4">
    <source>
        <dbReference type="Proteomes" id="UP001063166"/>
    </source>
</evidence>
<feature type="transmembrane region" description="Helical" evidence="2">
    <location>
        <begin position="6"/>
        <end position="23"/>
    </location>
</feature>
<accession>A0A9P3PKK0</accession>
<dbReference type="EMBL" id="BRPK01000004">
    <property type="protein sequence ID" value="GLB37022.1"/>
    <property type="molecule type" value="Genomic_DNA"/>
</dbReference>
<comment type="caution">
    <text evidence="3">The sequence shown here is derived from an EMBL/GenBank/DDBJ whole genome shotgun (WGS) entry which is preliminary data.</text>
</comment>
<feature type="region of interest" description="Disordered" evidence="1">
    <location>
        <begin position="180"/>
        <end position="211"/>
    </location>
</feature>
<feature type="transmembrane region" description="Helical" evidence="2">
    <location>
        <begin position="54"/>
        <end position="72"/>
    </location>
</feature>
<reference evidence="3" key="1">
    <citation type="submission" date="2022-07" db="EMBL/GenBank/DDBJ databases">
        <title>The genome of Lyophyllum shimeji provides insight into the initial evolution of ectomycorrhizal fungal genome.</title>
        <authorList>
            <person name="Kobayashi Y."/>
            <person name="Shibata T."/>
            <person name="Hirakawa H."/>
            <person name="Shigenobu S."/>
            <person name="Nishiyama T."/>
            <person name="Yamada A."/>
            <person name="Hasebe M."/>
            <person name="Kawaguchi M."/>
        </authorList>
    </citation>
    <scope>NUCLEOTIDE SEQUENCE</scope>
    <source>
        <strain evidence="3">AT787</strain>
    </source>
</reference>
<organism evidence="3 4">
    <name type="scientific">Lyophyllum shimeji</name>
    <name type="common">Hon-shimeji</name>
    <name type="synonym">Tricholoma shimeji</name>
    <dbReference type="NCBI Taxonomy" id="47721"/>
    <lineage>
        <taxon>Eukaryota</taxon>
        <taxon>Fungi</taxon>
        <taxon>Dikarya</taxon>
        <taxon>Basidiomycota</taxon>
        <taxon>Agaricomycotina</taxon>
        <taxon>Agaricomycetes</taxon>
        <taxon>Agaricomycetidae</taxon>
        <taxon>Agaricales</taxon>
        <taxon>Tricholomatineae</taxon>
        <taxon>Lyophyllaceae</taxon>
        <taxon>Lyophyllum</taxon>
    </lineage>
</organism>
<protein>
    <submittedName>
        <fullName evidence="3">Uncharacterized protein</fullName>
    </submittedName>
</protein>
<keyword evidence="2" id="KW-0812">Transmembrane</keyword>
<keyword evidence="2" id="KW-0472">Membrane</keyword>
<name>A0A9P3PKK0_LYOSH</name>
<gene>
    <name evidence="3" type="ORF">LshimejAT787_0400730</name>
</gene>
<dbReference type="AlphaFoldDB" id="A0A9P3PKK0"/>
<evidence type="ECO:0000256" key="1">
    <source>
        <dbReference type="SAM" id="MobiDB-lite"/>
    </source>
</evidence>
<evidence type="ECO:0000256" key="2">
    <source>
        <dbReference type="SAM" id="Phobius"/>
    </source>
</evidence>
<dbReference type="Proteomes" id="UP001063166">
    <property type="component" value="Unassembled WGS sequence"/>
</dbReference>
<feature type="transmembrane region" description="Helical" evidence="2">
    <location>
        <begin position="84"/>
        <end position="104"/>
    </location>
</feature>
<evidence type="ECO:0000313" key="3">
    <source>
        <dbReference type="EMBL" id="GLB37022.1"/>
    </source>
</evidence>
<dbReference type="OrthoDB" id="3052633at2759"/>